<organism evidence="4 5">
    <name type="scientific">Nitrosomonas ureae</name>
    <dbReference type="NCBI Taxonomy" id="44577"/>
    <lineage>
        <taxon>Bacteria</taxon>
        <taxon>Pseudomonadati</taxon>
        <taxon>Pseudomonadota</taxon>
        <taxon>Betaproteobacteria</taxon>
        <taxon>Nitrosomonadales</taxon>
        <taxon>Nitrosomonadaceae</taxon>
        <taxon>Nitrosomonas</taxon>
    </lineage>
</organism>
<dbReference type="Gene3D" id="3.30.70.1070">
    <property type="entry name" value="Sporulation related repeat"/>
    <property type="match status" value="1"/>
</dbReference>
<dbReference type="RefSeq" id="WP_103967181.1">
    <property type="nucleotide sequence ID" value="NZ_FNUX01000023.1"/>
</dbReference>
<evidence type="ECO:0000256" key="1">
    <source>
        <dbReference type="SAM" id="MobiDB-lite"/>
    </source>
</evidence>
<dbReference type="GO" id="GO:0042834">
    <property type="term" value="F:peptidoglycan binding"/>
    <property type="evidence" value="ECO:0007669"/>
    <property type="project" value="InterPro"/>
</dbReference>
<feature type="domain" description="SPOR" evidence="3">
    <location>
        <begin position="188"/>
        <end position="268"/>
    </location>
</feature>
<keyword evidence="2" id="KW-0472">Membrane</keyword>
<dbReference type="PANTHER" id="PTHR38687:SF1">
    <property type="entry name" value="CELL DIVISION PROTEIN DEDD"/>
    <property type="match status" value="1"/>
</dbReference>
<evidence type="ECO:0000313" key="5">
    <source>
        <dbReference type="Proteomes" id="UP000236753"/>
    </source>
</evidence>
<evidence type="ECO:0000313" key="4">
    <source>
        <dbReference type="EMBL" id="SEG05813.1"/>
    </source>
</evidence>
<dbReference type="Proteomes" id="UP000236753">
    <property type="component" value="Unassembled WGS sequence"/>
</dbReference>
<gene>
    <name evidence="4" type="ORF">SAMN05216334_12335</name>
</gene>
<proteinExistence type="predicted"/>
<reference evidence="4 5" key="1">
    <citation type="submission" date="2016-10" db="EMBL/GenBank/DDBJ databases">
        <authorList>
            <person name="de Groot N.N."/>
        </authorList>
    </citation>
    <scope>NUCLEOTIDE SEQUENCE [LARGE SCALE GENOMIC DNA]</scope>
    <source>
        <strain evidence="4 5">Nm13</strain>
    </source>
</reference>
<keyword evidence="2" id="KW-1133">Transmembrane helix</keyword>
<keyword evidence="4" id="KW-0132">Cell division</keyword>
<dbReference type="InterPro" id="IPR007730">
    <property type="entry name" value="SPOR-like_dom"/>
</dbReference>
<dbReference type="InterPro" id="IPR052521">
    <property type="entry name" value="Cell_div_SPOR-domain"/>
</dbReference>
<name>A0A1H5X2P5_9PROT</name>
<dbReference type="GO" id="GO:0032153">
    <property type="term" value="C:cell division site"/>
    <property type="evidence" value="ECO:0007669"/>
    <property type="project" value="TreeGrafter"/>
</dbReference>
<keyword evidence="2" id="KW-0812">Transmembrane</keyword>
<evidence type="ECO:0000259" key="3">
    <source>
        <dbReference type="PROSITE" id="PS51724"/>
    </source>
</evidence>
<dbReference type="GO" id="GO:0030428">
    <property type="term" value="C:cell septum"/>
    <property type="evidence" value="ECO:0007669"/>
    <property type="project" value="TreeGrafter"/>
</dbReference>
<evidence type="ECO:0000256" key="2">
    <source>
        <dbReference type="SAM" id="Phobius"/>
    </source>
</evidence>
<keyword evidence="4" id="KW-0131">Cell cycle</keyword>
<dbReference type="AlphaFoldDB" id="A0A1H5X2P5"/>
<feature type="compositionally biased region" description="Polar residues" evidence="1">
    <location>
        <begin position="147"/>
        <end position="156"/>
    </location>
</feature>
<dbReference type="EMBL" id="FNUX01000023">
    <property type="protein sequence ID" value="SEG05813.1"/>
    <property type="molecule type" value="Genomic_DNA"/>
</dbReference>
<dbReference type="GO" id="GO:0032506">
    <property type="term" value="P:cytokinetic process"/>
    <property type="evidence" value="ECO:0007669"/>
    <property type="project" value="TreeGrafter"/>
</dbReference>
<dbReference type="SUPFAM" id="SSF110997">
    <property type="entry name" value="Sporulation related repeat"/>
    <property type="match status" value="1"/>
</dbReference>
<dbReference type="PANTHER" id="PTHR38687">
    <property type="entry name" value="CELL DIVISION PROTEIN DEDD-RELATED"/>
    <property type="match status" value="1"/>
</dbReference>
<protein>
    <submittedName>
        <fullName evidence="4">Cell division protein FtsN</fullName>
    </submittedName>
</protein>
<accession>A0A1H5X2P5</accession>
<dbReference type="InterPro" id="IPR036680">
    <property type="entry name" value="SPOR-like_sf"/>
</dbReference>
<feature type="transmembrane region" description="Helical" evidence="2">
    <location>
        <begin position="21"/>
        <end position="44"/>
    </location>
</feature>
<dbReference type="PROSITE" id="PS51724">
    <property type="entry name" value="SPOR"/>
    <property type="match status" value="1"/>
</dbReference>
<dbReference type="Pfam" id="PF05036">
    <property type="entry name" value="SPOR"/>
    <property type="match status" value="1"/>
</dbReference>
<sequence length="268" mass="29523">MSRDYKTRKSSTKSANERGGSAFLGGFVGYALGLASAIGIWLYLTYAPSPFLPTEKTASTSERSTTQPTTATLKTPAMPLQEEPEKLVEEKPRFDFYKILPGIDEPEIDHEYRRSAELPAQPQVPVRTPDVRNRPTEIPSRPAFPGSGSTPTSPQQIVTIPSRTLPAEPKQSIPQTQQPISPQINPLPAVKEKIFLQAGAFRKNDDAENLKARLALLGVFASVQSIDLAEKGIWYRVRIGPFTNQSDSHETSSSLKENGIDTHLIKIQ</sequence>
<feature type="region of interest" description="Disordered" evidence="1">
    <location>
        <begin position="115"/>
        <end position="156"/>
    </location>
</feature>
<dbReference type="OrthoDB" id="7063246at2"/>